<protein>
    <submittedName>
        <fullName evidence="2">DUF2306 domain-containing protein</fullName>
    </submittedName>
</protein>
<organism evidence="2 3">
    <name type="scientific">Henriciella algicola</name>
    <dbReference type="NCBI Taxonomy" id="1608422"/>
    <lineage>
        <taxon>Bacteria</taxon>
        <taxon>Pseudomonadati</taxon>
        <taxon>Pseudomonadota</taxon>
        <taxon>Alphaproteobacteria</taxon>
        <taxon>Hyphomonadales</taxon>
        <taxon>Hyphomonadaceae</taxon>
        <taxon>Henriciella</taxon>
    </lineage>
</organism>
<evidence type="ECO:0000313" key="3">
    <source>
        <dbReference type="Proteomes" id="UP000265845"/>
    </source>
</evidence>
<feature type="transmembrane region" description="Helical" evidence="1">
    <location>
        <begin position="21"/>
        <end position="42"/>
    </location>
</feature>
<feature type="transmembrane region" description="Helical" evidence="1">
    <location>
        <begin position="153"/>
        <end position="170"/>
    </location>
</feature>
<feature type="transmembrane region" description="Helical" evidence="1">
    <location>
        <begin position="62"/>
        <end position="82"/>
    </location>
</feature>
<feature type="transmembrane region" description="Helical" evidence="1">
    <location>
        <begin position="94"/>
        <end position="116"/>
    </location>
</feature>
<sequence length="182" mass="20236">MSLTDVSSQTRRLPRLPKLSRTAWTLGIAVPVYGAISALTLLDVGRLPRFRFDPQPLIESGIAIQVHVAAALTTLAIGIYLMTAPKGFRLHRTFGWAWVISMAITAGSSFFIMTLFQNFWSPIHALSAWTLIGLPVGIAAVRRRNVKKHRQEMTNMFVGGMVVAGLFTLLPGRMMWHIFFAI</sequence>
<feature type="transmembrane region" description="Helical" evidence="1">
    <location>
        <begin position="122"/>
        <end position="141"/>
    </location>
</feature>
<keyword evidence="3" id="KW-1185">Reference proteome</keyword>
<keyword evidence="1" id="KW-1133">Transmembrane helix</keyword>
<accession>A0A399RQ63</accession>
<dbReference type="InterPro" id="IPR018750">
    <property type="entry name" value="DUF2306_membrane"/>
</dbReference>
<name>A0A399RQ63_9PROT</name>
<evidence type="ECO:0000256" key="1">
    <source>
        <dbReference type="SAM" id="Phobius"/>
    </source>
</evidence>
<dbReference type="Proteomes" id="UP000265845">
    <property type="component" value="Unassembled WGS sequence"/>
</dbReference>
<comment type="caution">
    <text evidence="2">The sequence shown here is derived from an EMBL/GenBank/DDBJ whole genome shotgun (WGS) entry which is preliminary data.</text>
</comment>
<dbReference type="EMBL" id="QWGA01000003">
    <property type="protein sequence ID" value="RIJ31785.1"/>
    <property type="molecule type" value="Genomic_DNA"/>
</dbReference>
<proteinExistence type="predicted"/>
<reference evidence="2 3" key="1">
    <citation type="submission" date="2018-08" db="EMBL/GenBank/DDBJ databases">
        <title>Henriciella mobilis sp. nov., isolated from seawater.</title>
        <authorList>
            <person name="Cheng H."/>
            <person name="Wu Y.-H."/>
            <person name="Xu X.-W."/>
            <person name="Guo L.-L."/>
        </authorList>
    </citation>
    <scope>NUCLEOTIDE SEQUENCE [LARGE SCALE GENOMIC DNA]</scope>
    <source>
        <strain evidence="2 3">CCUG67844</strain>
    </source>
</reference>
<dbReference type="RefSeq" id="WP_119453273.1">
    <property type="nucleotide sequence ID" value="NZ_QWGA01000003.1"/>
</dbReference>
<evidence type="ECO:0000313" key="2">
    <source>
        <dbReference type="EMBL" id="RIJ31785.1"/>
    </source>
</evidence>
<keyword evidence="1" id="KW-0472">Membrane</keyword>
<dbReference type="Pfam" id="PF10067">
    <property type="entry name" value="DUF2306"/>
    <property type="match status" value="1"/>
</dbReference>
<gene>
    <name evidence="2" type="ORF">D1222_05960</name>
</gene>
<dbReference type="OrthoDB" id="9815686at2"/>
<keyword evidence="1" id="KW-0812">Transmembrane</keyword>
<dbReference type="AlphaFoldDB" id="A0A399RQ63"/>